<accession>A0A8T2JSH0</accession>
<dbReference type="AlphaFoldDB" id="A0A8T2JSH0"/>
<dbReference type="InterPro" id="IPR003360">
    <property type="entry name" value="US22-like"/>
</dbReference>
<evidence type="ECO:0000313" key="2">
    <source>
        <dbReference type="Proteomes" id="UP000812440"/>
    </source>
</evidence>
<reference evidence="1" key="1">
    <citation type="thesis" date="2020" institute="ProQuest LLC" country="789 East Eisenhower Parkway, Ann Arbor, MI, USA">
        <title>Comparative Genomics and Chromosome Evolution.</title>
        <authorList>
            <person name="Mudd A.B."/>
        </authorList>
    </citation>
    <scope>NUCLEOTIDE SEQUENCE</scope>
    <source>
        <strain evidence="1">Female2</strain>
        <tissue evidence="1">Blood</tissue>
    </source>
</reference>
<evidence type="ECO:0000313" key="1">
    <source>
        <dbReference type="EMBL" id="KAG8446424.1"/>
    </source>
</evidence>
<dbReference type="Pfam" id="PF02393">
    <property type="entry name" value="US22"/>
    <property type="match status" value="1"/>
</dbReference>
<proteinExistence type="predicted"/>
<dbReference type="OrthoDB" id="9935986at2759"/>
<comment type="caution">
    <text evidence="1">The sequence shown here is derived from an EMBL/GenBank/DDBJ whole genome shotgun (WGS) entry which is preliminary data.</text>
</comment>
<keyword evidence="2" id="KW-1185">Reference proteome</keyword>
<protein>
    <submittedName>
        <fullName evidence="1">Uncharacterized protein</fullName>
    </submittedName>
</protein>
<gene>
    <name evidence="1" type="ORF">GDO86_014034</name>
</gene>
<dbReference type="Proteomes" id="UP000812440">
    <property type="component" value="Chromosome 8_10"/>
</dbReference>
<name>A0A8T2JSH0_9PIPI</name>
<organism evidence="1 2">
    <name type="scientific">Hymenochirus boettgeri</name>
    <name type="common">Congo dwarf clawed frog</name>
    <dbReference type="NCBI Taxonomy" id="247094"/>
    <lineage>
        <taxon>Eukaryota</taxon>
        <taxon>Metazoa</taxon>
        <taxon>Chordata</taxon>
        <taxon>Craniata</taxon>
        <taxon>Vertebrata</taxon>
        <taxon>Euteleostomi</taxon>
        <taxon>Amphibia</taxon>
        <taxon>Batrachia</taxon>
        <taxon>Anura</taxon>
        <taxon>Pipoidea</taxon>
        <taxon>Pipidae</taxon>
        <taxon>Pipinae</taxon>
        <taxon>Hymenochirus</taxon>
    </lineage>
</organism>
<dbReference type="EMBL" id="JAACNH010000003">
    <property type="protein sequence ID" value="KAG8446424.1"/>
    <property type="molecule type" value="Genomic_DNA"/>
</dbReference>
<sequence length="194" mass="21800">MATALRIRPKIVSSDQPLPGEDLLEVEKLAGALKRNPGDLDVVCRFVQINEGKFLQLPNNLKLRICGLSGTVYMGQNYMLESWKNLYLPRKTNMVVLGAVDNCLSMAPGNQLVILVAETGHIFAYEDEELHKISNSCKEFFKEGITITNEVYSYPDTPSPAGSDQDEEIQKIRAETRQFVNKSADVFKELLDKF</sequence>